<evidence type="ECO:0000313" key="3">
    <source>
        <dbReference type="Proteomes" id="UP000283700"/>
    </source>
</evidence>
<accession>A0A415U147</accession>
<dbReference type="InterPro" id="IPR041685">
    <property type="entry name" value="AAA_GajA/Old/RecF-like"/>
</dbReference>
<organism evidence="2 3">
    <name type="scientific">Anaerobutyricum hallii</name>
    <dbReference type="NCBI Taxonomy" id="39488"/>
    <lineage>
        <taxon>Bacteria</taxon>
        <taxon>Bacillati</taxon>
        <taxon>Bacillota</taxon>
        <taxon>Clostridia</taxon>
        <taxon>Lachnospirales</taxon>
        <taxon>Lachnospiraceae</taxon>
        <taxon>Anaerobutyricum</taxon>
    </lineage>
</organism>
<dbReference type="PANTHER" id="PTHR40396">
    <property type="entry name" value="ATPASE-LIKE PROTEIN"/>
    <property type="match status" value="1"/>
</dbReference>
<evidence type="ECO:0000259" key="1">
    <source>
        <dbReference type="Pfam" id="PF13175"/>
    </source>
</evidence>
<dbReference type="SUPFAM" id="SSF52540">
    <property type="entry name" value="P-loop containing nucleoside triphosphate hydrolases"/>
    <property type="match status" value="1"/>
</dbReference>
<feature type="domain" description="Endonuclease GajA/Old nuclease/RecF-like AAA" evidence="1">
    <location>
        <begin position="1"/>
        <end position="369"/>
    </location>
</feature>
<gene>
    <name evidence="2" type="ORF">DWZ29_10930</name>
</gene>
<dbReference type="Pfam" id="PF13175">
    <property type="entry name" value="AAA_15"/>
    <property type="match status" value="1"/>
</dbReference>
<dbReference type="EMBL" id="QRQO01000031">
    <property type="protein sequence ID" value="RHN11857.1"/>
    <property type="molecule type" value="Genomic_DNA"/>
</dbReference>
<dbReference type="AlphaFoldDB" id="A0A415U147"/>
<dbReference type="PANTHER" id="PTHR40396:SF1">
    <property type="entry name" value="ATPASE AAA-TYPE CORE DOMAIN-CONTAINING PROTEIN"/>
    <property type="match status" value="1"/>
</dbReference>
<protein>
    <recommendedName>
        <fullName evidence="1">Endonuclease GajA/Old nuclease/RecF-like AAA domain-containing protein</fullName>
    </recommendedName>
</protein>
<sequence length="398" mass="46219">MIEYVNLKNYRSFKDVEFNLLDETGEPKNLAVIFGENGVGKTNLVSSFFVLSKSFRTMDIHDIMQPILTRSERIDNERISCLLNSGYKDIKTLIQGKKKIGSEESMYLEFRFRLKDTSGRQKSGRYILETDNTQIIYEHLEFVLSKNLGTYFSITPTNTIINPKIFLEKTAYQSLQEACNKYWGKHSLLAILLHEIKDKADTYIKNQLSENFKTVLNFLLNISCKTSRGKHQQNMLGLPPEVLSELEEGNISVYKENILNRTENILNVFLKNIDTDIQKVYYEKSVAGMFIRYKLMVCRRINEVNRELPFSLESTGIQFMIQLLPFILNLQKGAVVIIDAFDIALCDDFVKKLIIFLRENLNGQLIITTCNKLVTKIDIPQENIYFLYENHVKVHRIL</sequence>
<comment type="caution">
    <text evidence="2">The sequence shown here is derived from an EMBL/GenBank/DDBJ whole genome shotgun (WGS) entry which is preliminary data.</text>
</comment>
<name>A0A415U147_9FIRM</name>
<dbReference type="InterPro" id="IPR027417">
    <property type="entry name" value="P-loop_NTPase"/>
</dbReference>
<dbReference type="RefSeq" id="WP_118486251.1">
    <property type="nucleotide sequence ID" value="NZ_QRQO01000031.1"/>
</dbReference>
<reference evidence="2 3" key="1">
    <citation type="submission" date="2018-08" db="EMBL/GenBank/DDBJ databases">
        <title>A genome reference for cultivated species of the human gut microbiota.</title>
        <authorList>
            <person name="Zou Y."/>
            <person name="Xue W."/>
            <person name="Luo G."/>
        </authorList>
    </citation>
    <scope>NUCLEOTIDE SEQUENCE [LARGE SCALE GENOMIC DNA]</scope>
    <source>
        <strain evidence="2 3">AF31-17AC</strain>
    </source>
</reference>
<proteinExistence type="predicted"/>
<dbReference type="Gene3D" id="3.40.50.300">
    <property type="entry name" value="P-loop containing nucleotide triphosphate hydrolases"/>
    <property type="match status" value="1"/>
</dbReference>
<evidence type="ECO:0000313" key="2">
    <source>
        <dbReference type="EMBL" id="RHN11857.1"/>
    </source>
</evidence>
<dbReference type="Proteomes" id="UP000283700">
    <property type="component" value="Unassembled WGS sequence"/>
</dbReference>